<evidence type="ECO:0000259" key="2">
    <source>
        <dbReference type="PROSITE" id="PS50132"/>
    </source>
</evidence>
<gene>
    <name evidence="3" type="ORF">M0813_29282</name>
</gene>
<dbReference type="Pfam" id="PF00615">
    <property type="entry name" value="RGS"/>
    <property type="match status" value="1"/>
</dbReference>
<dbReference type="Gene3D" id="1.10.167.10">
    <property type="entry name" value="Regulator of G-protein Signalling 4, domain 2"/>
    <property type="match status" value="1"/>
</dbReference>
<feature type="transmembrane region" description="Helical" evidence="1">
    <location>
        <begin position="134"/>
        <end position="153"/>
    </location>
</feature>
<dbReference type="SMART" id="SM00315">
    <property type="entry name" value="RGS"/>
    <property type="match status" value="1"/>
</dbReference>
<comment type="caution">
    <text evidence="3">The sequence shown here is derived from an EMBL/GenBank/DDBJ whole genome shotgun (WGS) entry which is preliminary data.</text>
</comment>
<feature type="transmembrane region" description="Helical" evidence="1">
    <location>
        <begin position="59"/>
        <end position="78"/>
    </location>
</feature>
<dbReference type="Proteomes" id="UP001150062">
    <property type="component" value="Unassembled WGS sequence"/>
</dbReference>
<dbReference type="EMBL" id="JAOAOG010000269">
    <property type="protein sequence ID" value="KAJ6234689.1"/>
    <property type="molecule type" value="Genomic_DNA"/>
</dbReference>
<dbReference type="SUPFAM" id="SSF48097">
    <property type="entry name" value="Regulator of G-protein signaling, RGS"/>
    <property type="match status" value="1"/>
</dbReference>
<dbReference type="InterPro" id="IPR044926">
    <property type="entry name" value="RGS_subdomain_2"/>
</dbReference>
<keyword evidence="1" id="KW-1133">Transmembrane helix</keyword>
<evidence type="ECO:0000313" key="3">
    <source>
        <dbReference type="EMBL" id="KAJ6234689.1"/>
    </source>
</evidence>
<evidence type="ECO:0000256" key="1">
    <source>
        <dbReference type="SAM" id="Phobius"/>
    </source>
</evidence>
<keyword evidence="1" id="KW-0812">Transmembrane</keyword>
<evidence type="ECO:0000313" key="4">
    <source>
        <dbReference type="Proteomes" id="UP001150062"/>
    </source>
</evidence>
<accession>A0ABQ8XTI8</accession>
<feature type="transmembrane region" description="Helical" evidence="1">
    <location>
        <begin position="159"/>
        <end position="179"/>
    </location>
</feature>
<dbReference type="PRINTS" id="PR01301">
    <property type="entry name" value="RGSPROTEIN"/>
</dbReference>
<sequence>MKSNSGNLESTTFGEHTDSRIQSENKNGLECIINEDYEEALKSIESRFYTKRLKITGKVIFLAILIHCVVMTVISAILMSKDAVVEDNSGGCTSEPSFTRTMIIMVCLHLAALGFFIWKIRKIKDPYKIKKERFFQVIVVLIFTISSGINGVAFDISMIYLVCFLIYCDMCITYGYPLYLCRVESQMKKNLSEEKKKGYTTEHFQNILNNSEKLKYFVQFCQSDYSLENIMFYQSVMKFKKISSKHKRKKYSKNLFSTFIQNDSHLEINIESHTRQKIIDLFEKDLIDSNLFDEAKDEVFYLMLSNSYPTFLFSNFYKTLIHETNQLEITTTNHIDIELDPVRMSQTEDCLSRSSQRI</sequence>
<dbReference type="InterPro" id="IPR016137">
    <property type="entry name" value="RGS"/>
</dbReference>
<reference evidence="3" key="1">
    <citation type="submission" date="2022-08" db="EMBL/GenBank/DDBJ databases">
        <title>Novel sulfate-reducing endosymbionts in the free-living metamonad Anaeramoeba.</title>
        <authorList>
            <person name="Jerlstrom-Hultqvist J."/>
            <person name="Cepicka I."/>
            <person name="Gallot-Lavallee L."/>
            <person name="Salas-Leiva D."/>
            <person name="Curtis B.A."/>
            <person name="Zahonova K."/>
            <person name="Pipaliya S."/>
            <person name="Dacks J."/>
            <person name="Roger A.J."/>
        </authorList>
    </citation>
    <scope>NUCLEOTIDE SEQUENCE</scope>
    <source>
        <strain evidence="3">Schooner1</strain>
    </source>
</reference>
<dbReference type="CDD" id="cd07440">
    <property type="entry name" value="RGS"/>
    <property type="match status" value="1"/>
</dbReference>
<dbReference type="InterPro" id="IPR036305">
    <property type="entry name" value="RGS_sf"/>
</dbReference>
<feature type="transmembrane region" description="Helical" evidence="1">
    <location>
        <begin position="98"/>
        <end position="118"/>
    </location>
</feature>
<proteinExistence type="predicted"/>
<keyword evidence="1" id="KW-0472">Membrane</keyword>
<organism evidence="3 4">
    <name type="scientific">Anaeramoeba flamelloides</name>
    <dbReference type="NCBI Taxonomy" id="1746091"/>
    <lineage>
        <taxon>Eukaryota</taxon>
        <taxon>Metamonada</taxon>
        <taxon>Anaeramoebidae</taxon>
        <taxon>Anaeramoeba</taxon>
    </lineage>
</organism>
<keyword evidence="4" id="KW-1185">Reference proteome</keyword>
<protein>
    <submittedName>
        <fullName evidence="3">Regulator of g protein signaling</fullName>
    </submittedName>
</protein>
<dbReference type="PANTHER" id="PTHR10845">
    <property type="entry name" value="REGULATOR OF G PROTEIN SIGNALING"/>
    <property type="match status" value="1"/>
</dbReference>
<dbReference type="PANTHER" id="PTHR10845:SF192">
    <property type="entry name" value="DOUBLE HIT, ISOFORM B"/>
    <property type="match status" value="1"/>
</dbReference>
<feature type="domain" description="RGS" evidence="2">
    <location>
        <begin position="203"/>
        <end position="321"/>
    </location>
</feature>
<dbReference type="PROSITE" id="PS50132">
    <property type="entry name" value="RGS"/>
    <property type="match status" value="1"/>
</dbReference>
<name>A0ABQ8XTI8_9EUKA</name>